<evidence type="ECO:0000256" key="1">
    <source>
        <dbReference type="ARBA" id="ARBA00006432"/>
    </source>
</evidence>
<evidence type="ECO:0000313" key="4">
    <source>
        <dbReference type="Proteomes" id="UP001370490"/>
    </source>
</evidence>
<dbReference type="PANTHER" id="PTHR43201:SF8">
    <property type="entry name" value="ACYL-COA SYNTHETASE FAMILY MEMBER 3"/>
    <property type="match status" value="1"/>
</dbReference>
<dbReference type="Gene3D" id="3.40.50.12780">
    <property type="entry name" value="N-terminal domain of ligase-like"/>
    <property type="match status" value="1"/>
</dbReference>
<dbReference type="Pfam" id="PF00501">
    <property type="entry name" value="AMP-binding"/>
    <property type="match status" value="1"/>
</dbReference>
<comment type="caution">
    <text evidence="3">The sequence shown here is derived from an EMBL/GenBank/DDBJ whole genome shotgun (WGS) entry which is preliminary data.</text>
</comment>
<proteinExistence type="inferred from homology"/>
<keyword evidence="4" id="KW-1185">Reference proteome</keyword>
<evidence type="ECO:0000259" key="2">
    <source>
        <dbReference type="Pfam" id="PF00501"/>
    </source>
</evidence>
<sequence>MEVVKAVAKQGSAASQSVAIRADQKSYSYVRLISAAQNISDLFCSDDLKNASQLGVLLKFKDCIKGRQHLGGARIGIVAKPSAEFVASVLVTWFSGGVAVPLALSYPESELLHVMNDSDISMILSTEEHSELMQSVAGKTAAQFSLMSPVPSIPSRIGANGHSPTEDTFIAHDLLRFHLLAYGVGEDPTLIVYTSGTTGKPKGVVHTHKGIKAQFQMLTEAWEYTSADQFLHCLPLHHILFIFHGLIPSLKIEFLPKFSVRGIWQRWCESYPMGGNKAHDAITVFTGVPNMFSRLIQGYEAMDPESQAASASAARQLRLMVFSLKPRFSVPLISMQNKMSPKYYFSPFVGH</sequence>
<dbReference type="GO" id="GO:0006631">
    <property type="term" value="P:fatty acid metabolic process"/>
    <property type="evidence" value="ECO:0007669"/>
    <property type="project" value="TreeGrafter"/>
</dbReference>
<dbReference type="GO" id="GO:0031956">
    <property type="term" value="F:medium-chain fatty acid-CoA ligase activity"/>
    <property type="evidence" value="ECO:0007669"/>
    <property type="project" value="TreeGrafter"/>
</dbReference>
<gene>
    <name evidence="3" type="ORF">RJ641_019987</name>
</gene>
<dbReference type="Proteomes" id="UP001370490">
    <property type="component" value="Unassembled WGS sequence"/>
</dbReference>
<dbReference type="PANTHER" id="PTHR43201">
    <property type="entry name" value="ACYL-COA SYNTHETASE"/>
    <property type="match status" value="1"/>
</dbReference>
<comment type="similarity">
    <text evidence="1">Belongs to the ATP-dependent AMP-binding enzyme family.</text>
</comment>
<accession>A0AAN8UG08</accession>
<dbReference type="SUPFAM" id="SSF56801">
    <property type="entry name" value="Acetyl-CoA synthetase-like"/>
    <property type="match status" value="1"/>
</dbReference>
<organism evidence="3 4">
    <name type="scientific">Dillenia turbinata</name>
    <dbReference type="NCBI Taxonomy" id="194707"/>
    <lineage>
        <taxon>Eukaryota</taxon>
        <taxon>Viridiplantae</taxon>
        <taxon>Streptophyta</taxon>
        <taxon>Embryophyta</taxon>
        <taxon>Tracheophyta</taxon>
        <taxon>Spermatophyta</taxon>
        <taxon>Magnoliopsida</taxon>
        <taxon>eudicotyledons</taxon>
        <taxon>Gunneridae</taxon>
        <taxon>Pentapetalae</taxon>
        <taxon>Dilleniales</taxon>
        <taxon>Dilleniaceae</taxon>
        <taxon>Dillenia</taxon>
    </lineage>
</organism>
<dbReference type="PROSITE" id="PS00455">
    <property type="entry name" value="AMP_BINDING"/>
    <property type="match status" value="1"/>
</dbReference>
<evidence type="ECO:0000313" key="3">
    <source>
        <dbReference type="EMBL" id="KAK6914870.1"/>
    </source>
</evidence>
<protein>
    <submittedName>
        <fullName evidence="3">AMP-dependent synthetase/ligase</fullName>
    </submittedName>
</protein>
<dbReference type="AlphaFoldDB" id="A0AAN8UG08"/>
<reference evidence="3 4" key="1">
    <citation type="submission" date="2023-12" db="EMBL/GenBank/DDBJ databases">
        <title>A high-quality genome assembly for Dillenia turbinata (Dilleniales).</title>
        <authorList>
            <person name="Chanderbali A."/>
        </authorList>
    </citation>
    <scope>NUCLEOTIDE SEQUENCE [LARGE SCALE GENOMIC DNA]</scope>
    <source>
        <strain evidence="3">LSX21</strain>
        <tissue evidence="3">Leaf</tissue>
    </source>
</reference>
<feature type="domain" description="AMP-dependent synthetase/ligase" evidence="2">
    <location>
        <begin position="72"/>
        <end position="322"/>
    </location>
</feature>
<dbReference type="InterPro" id="IPR020845">
    <property type="entry name" value="AMP-binding_CS"/>
</dbReference>
<dbReference type="EMBL" id="JBAMMX010000025">
    <property type="protein sequence ID" value="KAK6914870.1"/>
    <property type="molecule type" value="Genomic_DNA"/>
</dbReference>
<name>A0AAN8UG08_9MAGN</name>
<dbReference type="InterPro" id="IPR000873">
    <property type="entry name" value="AMP-dep_synth/lig_dom"/>
</dbReference>
<dbReference type="InterPro" id="IPR042099">
    <property type="entry name" value="ANL_N_sf"/>
</dbReference>